<protein>
    <submittedName>
        <fullName evidence="3">DUF3825 domain-containing protein</fullName>
    </submittedName>
</protein>
<name>A0ABY4WDG5_9BACL</name>
<evidence type="ECO:0000313" key="3">
    <source>
        <dbReference type="EMBL" id="USG65107.1"/>
    </source>
</evidence>
<gene>
    <name evidence="3" type="ORF">NDK47_23785</name>
</gene>
<evidence type="ECO:0000313" key="4">
    <source>
        <dbReference type="Proteomes" id="UP001056500"/>
    </source>
</evidence>
<dbReference type="Pfam" id="PF12873">
    <property type="entry name" value="DUF3825"/>
    <property type="match status" value="1"/>
</dbReference>
<accession>A0ABY4WDG5</accession>
<evidence type="ECO:0000259" key="2">
    <source>
        <dbReference type="Pfam" id="PF12873"/>
    </source>
</evidence>
<feature type="compositionally biased region" description="Acidic residues" evidence="1">
    <location>
        <begin position="261"/>
        <end position="271"/>
    </location>
</feature>
<keyword evidence="4" id="KW-1185">Reference proteome</keyword>
<dbReference type="RefSeq" id="WP_251872213.1">
    <property type="nucleotide sequence ID" value="NZ_CP098755.1"/>
</dbReference>
<dbReference type="Proteomes" id="UP001056500">
    <property type="component" value="Chromosome"/>
</dbReference>
<proteinExistence type="predicted"/>
<dbReference type="InterPro" id="IPR024437">
    <property type="entry name" value="DUF3825"/>
</dbReference>
<evidence type="ECO:0000256" key="1">
    <source>
        <dbReference type="SAM" id="MobiDB-lite"/>
    </source>
</evidence>
<feature type="region of interest" description="Disordered" evidence="1">
    <location>
        <begin position="256"/>
        <end position="281"/>
    </location>
</feature>
<dbReference type="EMBL" id="CP098755">
    <property type="protein sequence ID" value="USG65107.1"/>
    <property type="molecule type" value="Genomic_DNA"/>
</dbReference>
<organism evidence="3 4">
    <name type="scientific">Brevibacillus ruminantium</name>
    <dbReference type="NCBI Taxonomy" id="2950604"/>
    <lineage>
        <taxon>Bacteria</taxon>
        <taxon>Bacillati</taxon>
        <taxon>Bacillota</taxon>
        <taxon>Bacilli</taxon>
        <taxon>Bacillales</taxon>
        <taxon>Paenibacillaceae</taxon>
        <taxon>Brevibacillus</taxon>
    </lineage>
</organism>
<feature type="domain" description="DUF3825" evidence="2">
    <location>
        <begin position="24"/>
        <end position="253"/>
    </location>
</feature>
<reference evidence="3" key="1">
    <citation type="submission" date="2022-06" db="EMBL/GenBank/DDBJ databases">
        <title>Genome sequencing of Brevibacillus sp. BB3-R1.</title>
        <authorList>
            <person name="Heo J."/>
            <person name="Lee D."/>
            <person name="Won M."/>
            <person name="Han B.-H."/>
            <person name="Hong S.-B."/>
            <person name="Kwon S.-W."/>
        </authorList>
    </citation>
    <scope>NUCLEOTIDE SEQUENCE</scope>
    <source>
        <strain evidence="3">BB3-R1</strain>
    </source>
</reference>
<sequence length="281" mass="32845">MTVSNLYEWAICKGQNRKLRQLSLLALEEDWSGGTKPAQDVDSEFFVLWKYIHHTFRYLIRKESHKIFENSDYGCFNTGLEARIGYEEIFALFRKNKDGRLELIGFFEESNNILDPVRGNLPEPANYLLDPADFIFDTNKPMTYKVKHIFERQHRLPKVIETIPPQYREDIIENRLRRAHKRVKRNYKLAIPQYSPRLDEIQLLIPICIEDENIADCALAVTKVNNTYKGKTILTMAMAYNNARLITKPDPAWLKPSKDIDDVEDEEDEEGIIITPEHVGE</sequence>